<dbReference type="InterPro" id="IPR036322">
    <property type="entry name" value="WD40_repeat_dom_sf"/>
</dbReference>
<dbReference type="Pfam" id="PF23760">
    <property type="entry name" value="Beta-prop_DCAF12"/>
    <property type="match status" value="2"/>
</dbReference>
<dbReference type="PROSITE" id="PS50082">
    <property type="entry name" value="WD_REPEATS_2"/>
    <property type="match status" value="2"/>
</dbReference>
<gene>
    <name evidence="5" type="ORF">GUITHDRAFT_158872</name>
</gene>
<dbReference type="Proteomes" id="UP000011087">
    <property type="component" value="Unassembled WGS sequence"/>
</dbReference>
<dbReference type="KEGG" id="gtt:GUITHDRAFT_158872"/>
<dbReference type="PaxDb" id="55529-EKX33850"/>
<dbReference type="GeneID" id="17290575"/>
<dbReference type="Gene3D" id="2.130.10.10">
    <property type="entry name" value="YVTN repeat-like/Quinoprotein amine dehydrogenase"/>
    <property type="match status" value="2"/>
</dbReference>
<feature type="domain" description="DDB1- and CUL4-associated factor 12 beta-propeller" evidence="4">
    <location>
        <begin position="193"/>
        <end position="384"/>
    </location>
</feature>
<reference evidence="7" key="2">
    <citation type="submission" date="2012-11" db="EMBL/GenBank/DDBJ databases">
        <authorList>
            <person name="Kuo A."/>
            <person name="Curtis B.A."/>
            <person name="Tanifuji G."/>
            <person name="Burki F."/>
            <person name="Gruber A."/>
            <person name="Irimia M."/>
            <person name="Maruyama S."/>
            <person name="Arias M.C."/>
            <person name="Ball S.G."/>
            <person name="Gile G.H."/>
            <person name="Hirakawa Y."/>
            <person name="Hopkins J.F."/>
            <person name="Rensing S.A."/>
            <person name="Schmutz J."/>
            <person name="Symeonidi A."/>
            <person name="Elias M."/>
            <person name="Eveleigh R.J."/>
            <person name="Herman E.K."/>
            <person name="Klute M.J."/>
            <person name="Nakayama T."/>
            <person name="Obornik M."/>
            <person name="Reyes-Prieto A."/>
            <person name="Armbrust E.V."/>
            <person name="Aves S.J."/>
            <person name="Beiko R.G."/>
            <person name="Coutinho P."/>
            <person name="Dacks J.B."/>
            <person name="Durnford D.G."/>
            <person name="Fast N.M."/>
            <person name="Green B.R."/>
            <person name="Grisdale C."/>
            <person name="Hempe F."/>
            <person name="Henrissat B."/>
            <person name="Hoppner M.P."/>
            <person name="Ishida K.-I."/>
            <person name="Kim E."/>
            <person name="Koreny L."/>
            <person name="Kroth P.G."/>
            <person name="Liu Y."/>
            <person name="Malik S.-B."/>
            <person name="Maier U.G."/>
            <person name="McRose D."/>
            <person name="Mock T."/>
            <person name="Neilson J.A."/>
            <person name="Onodera N.T."/>
            <person name="Poole A.M."/>
            <person name="Pritham E.J."/>
            <person name="Richards T.A."/>
            <person name="Rocap G."/>
            <person name="Roy S.W."/>
            <person name="Sarai C."/>
            <person name="Schaack S."/>
            <person name="Shirato S."/>
            <person name="Slamovits C.H."/>
            <person name="Spencer D.F."/>
            <person name="Suzuki S."/>
            <person name="Worden A.Z."/>
            <person name="Zauner S."/>
            <person name="Barry K."/>
            <person name="Bell C."/>
            <person name="Bharti A.K."/>
            <person name="Crow J.A."/>
            <person name="Grimwood J."/>
            <person name="Kramer R."/>
            <person name="Lindquist E."/>
            <person name="Lucas S."/>
            <person name="Salamov A."/>
            <person name="McFadden G.I."/>
            <person name="Lane C.E."/>
            <person name="Keeling P.J."/>
            <person name="Gray M.W."/>
            <person name="Grigoriev I.V."/>
            <person name="Archibald J.M."/>
        </authorList>
    </citation>
    <scope>NUCLEOTIDE SEQUENCE</scope>
    <source>
        <strain evidence="7">CCMP2712</strain>
    </source>
</reference>
<evidence type="ECO:0000259" key="4">
    <source>
        <dbReference type="Pfam" id="PF23760"/>
    </source>
</evidence>
<evidence type="ECO:0000256" key="1">
    <source>
        <dbReference type="ARBA" id="ARBA00022574"/>
    </source>
</evidence>
<protein>
    <recommendedName>
        <fullName evidence="4">DDB1- and CUL4-associated factor 12 beta-propeller domain-containing protein</fullName>
    </recommendedName>
</protein>
<reference evidence="6" key="3">
    <citation type="submission" date="2015-06" db="UniProtKB">
        <authorList>
            <consortium name="EnsemblProtists"/>
        </authorList>
    </citation>
    <scope>IDENTIFICATION</scope>
</reference>
<dbReference type="SMART" id="SM00320">
    <property type="entry name" value="WD40"/>
    <property type="match status" value="4"/>
</dbReference>
<dbReference type="PROSITE" id="PS50294">
    <property type="entry name" value="WD_REPEATS_REGION"/>
    <property type="match status" value="1"/>
</dbReference>
<keyword evidence="2" id="KW-0677">Repeat</keyword>
<dbReference type="SUPFAM" id="SSF50978">
    <property type="entry name" value="WD40 repeat-like"/>
    <property type="match status" value="1"/>
</dbReference>
<evidence type="ECO:0000313" key="7">
    <source>
        <dbReference type="Proteomes" id="UP000011087"/>
    </source>
</evidence>
<dbReference type="eggNOG" id="ENOG502QR7U">
    <property type="taxonomic scope" value="Eukaryota"/>
</dbReference>
<evidence type="ECO:0000313" key="5">
    <source>
        <dbReference type="EMBL" id="EKX33850.1"/>
    </source>
</evidence>
<dbReference type="STRING" id="905079.L1IDF3"/>
<dbReference type="OrthoDB" id="9610195at2759"/>
<dbReference type="OMA" id="GGEQYGW"/>
<dbReference type="InterPro" id="IPR001680">
    <property type="entry name" value="WD40_rpt"/>
</dbReference>
<name>L1IDF3_GUITC</name>
<dbReference type="InterPro" id="IPR015943">
    <property type="entry name" value="WD40/YVTN_repeat-like_dom_sf"/>
</dbReference>
<dbReference type="EnsemblProtists" id="EKX33850">
    <property type="protein sequence ID" value="EKX33850"/>
    <property type="gene ID" value="GUITHDRAFT_158872"/>
</dbReference>
<dbReference type="PANTHER" id="PTHR19848">
    <property type="entry name" value="WD40 REPEAT PROTEIN"/>
    <property type="match status" value="1"/>
</dbReference>
<reference evidence="5 7" key="1">
    <citation type="journal article" date="2012" name="Nature">
        <title>Algal genomes reveal evolutionary mosaicism and the fate of nucleomorphs.</title>
        <authorList>
            <consortium name="DOE Joint Genome Institute"/>
            <person name="Curtis B.A."/>
            <person name="Tanifuji G."/>
            <person name="Burki F."/>
            <person name="Gruber A."/>
            <person name="Irimia M."/>
            <person name="Maruyama S."/>
            <person name="Arias M.C."/>
            <person name="Ball S.G."/>
            <person name="Gile G.H."/>
            <person name="Hirakawa Y."/>
            <person name="Hopkins J.F."/>
            <person name="Kuo A."/>
            <person name="Rensing S.A."/>
            <person name="Schmutz J."/>
            <person name="Symeonidi A."/>
            <person name="Elias M."/>
            <person name="Eveleigh R.J."/>
            <person name="Herman E.K."/>
            <person name="Klute M.J."/>
            <person name="Nakayama T."/>
            <person name="Obornik M."/>
            <person name="Reyes-Prieto A."/>
            <person name="Armbrust E.V."/>
            <person name="Aves S.J."/>
            <person name="Beiko R.G."/>
            <person name="Coutinho P."/>
            <person name="Dacks J.B."/>
            <person name="Durnford D.G."/>
            <person name="Fast N.M."/>
            <person name="Green B.R."/>
            <person name="Grisdale C.J."/>
            <person name="Hempel F."/>
            <person name="Henrissat B."/>
            <person name="Hoppner M.P."/>
            <person name="Ishida K."/>
            <person name="Kim E."/>
            <person name="Koreny L."/>
            <person name="Kroth P.G."/>
            <person name="Liu Y."/>
            <person name="Malik S.B."/>
            <person name="Maier U.G."/>
            <person name="McRose D."/>
            <person name="Mock T."/>
            <person name="Neilson J.A."/>
            <person name="Onodera N.T."/>
            <person name="Poole A.M."/>
            <person name="Pritham E.J."/>
            <person name="Richards T.A."/>
            <person name="Rocap G."/>
            <person name="Roy S.W."/>
            <person name="Sarai C."/>
            <person name="Schaack S."/>
            <person name="Shirato S."/>
            <person name="Slamovits C.H."/>
            <person name="Spencer D.F."/>
            <person name="Suzuki S."/>
            <person name="Worden A.Z."/>
            <person name="Zauner S."/>
            <person name="Barry K."/>
            <person name="Bell C."/>
            <person name="Bharti A.K."/>
            <person name="Crow J.A."/>
            <person name="Grimwood J."/>
            <person name="Kramer R."/>
            <person name="Lindquist E."/>
            <person name="Lucas S."/>
            <person name="Salamov A."/>
            <person name="McFadden G.I."/>
            <person name="Lane C.E."/>
            <person name="Keeling P.J."/>
            <person name="Gray M.W."/>
            <person name="Grigoriev I.V."/>
            <person name="Archibald J.M."/>
        </authorList>
    </citation>
    <scope>NUCLEOTIDE SEQUENCE</scope>
    <source>
        <strain evidence="5 7">CCMP2712</strain>
    </source>
</reference>
<dbReference type="AlphaFoldDB" id="L1IDF3"/>
<sequence length="384" mass="43430">MANEHRDSHDISMHQYVRRRDEGMVESNHLLQEAISRRIPHVLRERELSGVDRCNKIFSSIWLDANRVLAGTKDNQLMIWDHLSPLHTPLTRARFSCFCLPSYMTDDLGINNCGIHSIAMSDDRVIATGGQKPEDIMIIQGSNLRPSKLLRGHTDWVFALEWIDTELLVSCSRDKSVMLWRPNQPGKKPVDVRLYHLDKVRDLKSARMTSLFATLSIDGTVKFWDVMSNPPLSTVHLRHTQDLVCMAFHQKQGLFLVGSESHVQILDPRTAKLVETVEALETGRGVRSLSVLEDVLTVGSGAGSLSFLDLRIMKYMELENAGGRNFYRTGRGWLKRDSIFDNYFLGQEAPNAVYTHCYDPTRTKLFVGGGPLAFGLSGSYAAIW</sequence>
<feature type="repeat" description="WD" evidence="3">
    <location>
        <begin position="193"/>
        <end position="234"/>
    </location>
</feature>
<dbReference type="RefSeq" id="XP_005820830.1">
    <property type="nucleotide sequence ID" value="XM_005820773.1"/>
</dbReference>
<feature type="repeat" description="WD" evidence="3">
    <location>
        <begin position="150"/>
        <end position="180"/>
    </location>
</feature>
<dbReference type="EMBL" id="JH993127">
    <property type="protein sequence ID" value="EKX33850.1"/>
    <property type="molecule type" value="Genomic_DNA"/>
</dbReference>
<evidence type="ECO:0000256" key="2">
    <source>
        <dbReference type="ARBA" id="ARBA00022737"/>
    </source>
</evidence>
<evidence type="ECO:0000256" key="3">
    <source>
        <dbReference type="PROSITE-ProRule" id="PRU00221"/>
    </source>
</evidence>
<feature type="domain" description="DDB1- and CUL4-associated factor 12 beta-propeller" evidence="4">
    <location>
        <begin position="39"/>
        <end position="183"/>
    </location>
</feature>
<dbReference type="InterPro" id="IPR056151">
    <property type="entry name" value="Beta-prop_DCAF12"/>
</dbReference>
<keyword evidence="7" id="KW-1185">Reference proteome</keyword>
<accession>L1IDF3</accession>
<organism evidence="5">
    <name type="scientific">Guillardia theta (strain CCMP2712)</name>
    <name type="common">Cryptophyte</name>
    <dbReference type="NCBI Taxonomy" id="905079"/>
    <lineage>
        <taxon>Eukaryota</taxon>
        <taxon>Cryptophyceae</taxon>
        <taxon>Pyrenomonadales</taxon>
        <taxon>Geminigeraceae</taxon>
        <taxon>Guillardia</taxon>
    </lineage>
</organism>
<dbReference type="PANTHER" id="PTHR19848:SF8">
    <property type="entry name" value="F-BOX AND WD REPEAT DOMAIN CONTAINING 7"/>
    <property type="match status" value="1"/>
</dbReference>
<evidence type="ECO:0000313" key="6">
    <source>
        <dbReference type="EnsemblProtists" id="EKX33850"/>
    </source>
</evidence>
<proteinExistence type="predicted"/>
<keyword evidence="1 3" id="KW-0853">WD repeat</keyword>
<dbReference type="HOGENOM" id="CLU_020124_0_0_1"/>